<dbReference type="InterPro" id="IPR046373">
    <property type="entry name" value="Acyl-CoA_Oxase/DH_mid-dom_sf"/>
</dbReference>
<name>A0A975K6N9_9SPHN</name>
<dbReference type="InterPro" id="IPR009100">
    <property type="entry name" value="AcylCoA_DH/oxidase_NM_dom_sf"/>
</dbReference>
<proteinExistence type="predicted"/>
<evidence type="ECO:0000256" key="1">
    <source>
        <dbReference type="ARBA" id="ARBA00023002"/>
    </source>
</evidence>
<dbReference type="GO" id="GO:0003995">
    <property type="term" value="F:acyl-CoA dehydrogenase activity"/>
    <property type="evidence" value="ECO:0007669"/>
    <property type="project" value="TreeGrafter"/>
</dbReference>
<dbReference type="PANTHER" id="PTHR43884:SF12">
    <property type="entry name" value="ISOVALERYL-COA DEHYDROGENASE, MITOCHONDRIAL-RELATED"/>
    <property type="match status" value="1"/>
</dbReference>
<gene>
    <name evidence="3" type="ORF">KFK14_22970</name>
</gene>
<dbReference type="InterPro" id="IPR037069">
    <property type="entry name" value="AcylCoA_DH/ox_N_sf"/>
</dbReference>
<accession>A0A975K6N9</accession>
<dbReference type="GO" id="GO:0050660">
    <property type="term" value="F:flavin adenine dinucleotide binding"/>
    <property type="evidence" value="ECO:0007669"/>
    <property type="project" value="InterPro"/>
</dbReference>
<dbReference type="EMBL" id="CP073910">
    <property type="protein sequence ID" value="QUT05765.1"/>
    <property type="molecule type" value="Genomic_DNA"/>
</dbReference>
<sequence length="385" mass="41628">MDIAEELIGRARELQPVIAARAAATEQNRAPLDETIRDLSDAGLFKMLSPKRFGGYELHVDTMTEVCRLIAAACPSTGWVTSFYIGHNWLHAVFPEKSQEEAFAAGPFVLSSGQVAPTAKGKRVAGGFEISGRQGWSSGVAHADWVFFTGIVTAEGEAPHPYMFCVPRAQVEVIDTWHIAGMQGTGSRDVAVDGLFVPDHQAVSFIQLMDGSHPGAQIHANPLYKLPVTTALSFEVMPVIAGALRGAADTFSTIISSRVQSYTGQSYAEKPAAQMRAGRAYALADALDSLARDAARNVVSIDRHLEPIERAQLRMLSSYMTKLACDGVNDIMHGAGGDSFRNGCSLQRYFRDLNVLRTHGGLDIEPTSELYGKVKMGVDIGQIML</sequence>
<dbReference type="InterPro" id="IPR036250">
    <property type="entry name" value="AcylCo_DH-like_C"/>
</dbReference>
<dbReference type="PANTHER" id="PTHR43884">
    <property type="entry name" value="ACYL-COA DEHYDROGENASE"/>
    <property type="match status" value="1"/>
</dbReference>
<dbReference type="KEGG" id="spph:KFK14_22970"/>
<protein>
    <submittedName>
        <fullName evidence="3">Acyl-CoA dehydrogenase</fullName>
    </submittedName>
</protein>
<reference evidence="3" key="1">
    <citation type="submission" date="2021-04" db="EMBL/GenBank/DDBJ databases">
        <title>Isolation of p-tert-butylphenol degrading bacteria Sphingobium phenoxybenzoativorans Tas13 from active sludge.</title>
        <authorList>
            <person name="Li Y."/>
        </authorList>
    </citation>
    <scope>NUCLEOTIDE SEQUENCE</scope>
    <source>
        <strain evidence="3">Tas13</strain>
    </source>
</reference>
<dbReference type="RefSeq" id="WP_070154825.1">
    <property type="nucleotide sequence ID" value="NZ_CP073910.1"/>
</dbReference>
<dbReference type="Gene3D" id="1.10.540.10">
    <property type="entry name" value="Acyl-CoA dehydrogenase/oxidase, N-terminal domain"/>
    <property type="match status" value="1"/>
</dbReference>
<evidence type="ECO:0000313" key="3">
    <source>
        <dbReference type="EMBL" id="QUT05765.1"/>
    </source>
</evidence>
<dbReference type="AlphaFoldDB" id="A0A975K6N9"/>
<evidence type="ECO:0000259" key="2">
    <source>
        <dbReference type="Pfam" id="PF08028"/>
    </source>
</evidence>
<keyword evidence="1" id="KW-0560">Oxidoreductase</keyword>
<organism evidence="3 4">
    <name type="scientific">Sphingobium phenoxybenzoativorans</name>
    <dbReference type="NCBI Taxonomy" id="1592790"/>
    <lineage>
        <taxon>Bacteria</taxon>
        <taxon>Pseudomonadati</taxon>
        <taxon>Pseudomonadota</taxon>
        <taxon>Alphaproteobacteria</taxon>
        <taxon>Sphingomonadales</taxon>
        <taxon>Sphingomonadaceae</taxon>
        <taxon>Sphingobium</taxon>
    </lineage>
</organism>
<dbReference type="SUPFAM" id="SSF47203">
    <property type="entry name" value="Acyl-CoA dehydrogenase C-terminal domain-like"/>
    <property type="match status" value="1"/>
</dbReference>
<dbReference type="Gene3D" id="1.20.140.10">
    <property type="entry name" value="Butyryl-CoA Dehydrogenase, subunit A, domain 3"/>
    <property type="match status" value="1"/>
</dbReference>
<feature type="domain" description="Acyl-CoA dehydrogenase C-terminal" evidence="2">
    <location>
        <begin position="239"/>
        <end position="362"/>
    </location>
</feature>
<keyword evidence="4" id="KW-1185">Reference proteome</keyword>
<evidence type="ECO:0000313" key="4">
    <source>
        <dbReference type="Proteomes" id="UP000681425"/>
    </source>
</evidence>
<dbReference type="Pfam" id="PF08028">
    <property type="entry name" value="Acyl-CoA_dh_2"/>
    <property type="match status" value="1"/>
</dbReference>
<dbReference type="InterPro" id="IPR013107">
    <property type="entry name" value="Acyl-CoA_DH_C"/>
</dbReference>
<dbReference type="PIRSF" id="PIRSF016578">
    <property type="entry name" value="HsaA"/>
    <property type="match status" value="1"/>
</dbReference>
<dbReference type="Proteomes" id="UP000681425">
    <property type="component" value="Chromosome"/>
</dbReference>
<dbReference type="Gene3D" id="2.40.110.10">
    <property type="entry name" value="Butyryl-CoA Dehydrogenase, subunit A, domain 2"/>
    <property type="match status" value="1"/>
</dbReference>
<dbReference type="SUPFAM" id="SSF56645">
    <property type="entry name" value="Acyl-CoA dehydrogenase NM domain-like"/>
    <property type="match status" value="1"/>
</dbReference>